<evidence type="ECO:0000256" key="1">
    <source>
        <dbReference type="SAM" id="Coils"/>
    </source>
</evidence>
<organism evidence="2 3">
    <name type="scientific">Mycena rosella</name>
    <name type="common">Pink bonnet</name>
    <name type="synonym">Agaricus rosellus</name>
    <dbReference type="NCBI Taxonomy" id="1033263"/>
    <lineage>
        <taxon>Eukaryota</taxon>
        <taxon>Fungi</taxon>
        <taxon>Dikarya</taxon>
        <taxon>Basidiomycota</taxon>
        <taxon>Agaricomycotina</taxon>
        <taxon>Agaricomycetes</taxon>
        <taxon>Agaricomycetidae</taxon>
        <taxon>Agaricales</taxon>
        <taxon>Marasmiineae</taxon>
        <taxon>Mycenaceae</taxon>
        <taxon>Mycena</taxon>
    </lineage>
</organism>
<feature type="coiled-coil region" evidence="1">
    <location>
        <begin position="21"/>
        <end position="55"/>
    </location>
</feature>
<name>A0AAD7D4M2_MYCRO</name>
<gene>
    <name evidence="2" type="ORF">B0H17DRAFT_1334168</name>
</gene>
<dbReference type="AlphaFoldDB" id="A0AAD7D4M2"/>
<comment type="caution">
    <text evidence="2">The sequence shown here is derived from an EMBL/GenBank/DDBJ whole genome shotgun (WGS) entry which is preliminary data.</text>
</comment>
<sequence length="220" mass="25124">MAQIPTSVKYTAVSATTPSHVQKHLLNNKDLLERMQKLEDDNKSVLSVLDRIRELEDERLRNSATLIQMQTNVDEHSRDLDQLNSFISSLSMRTLLDEVVDGIGLALNVPPRKKTLFGRSKWDRDTVLRAWRAHQLSPVTTDAKTLQYLAHTATIEMVLGVDVQYARLREAAMLRHMVTTKIGCVAIAKTHSCPLFCRNNFRSPLFSYTFRRSFAVQELI</sequence>
<accession>A0AAD7D4M2</accession>
<reference evidence="2" key="1">
    <citation type="submission" date="2023-03" db="EMBL/GenBank/DDBJ databases">
        <title>Massive genome expansion in bonnet fungi (Mycena s.s.) driven by repeated elements and novel gene families across ecological guilds.</title>
        <authorList>
            <consortium name="Lawrence Berkeley National Laboratory"/>
            <person name="Harder C.B."/>
            <person name="Miyauchi S."/>
            <person name="Viragh M."/>
            <person name="Kuo A."/>
            <person name="Thoen E."/>
            <person name="Andreopoulos B."/>
            <person name="Lu D."/>
            <person name="Skrede I."/>
            <person name="Drula E."/>
            <person name="Henrissat B."/>
            <person name="Morin E."/>
            <person name="Kohler A."/>
            <person name="Barry K."/>
            <person name="LaButti K."/>
            <person name="Morin E."/>
            <person name="Salamov A."/>
            <person name="Lipzen A."/>
            <person name="Mereny Z."/>
            <person name="Hegedus B."/>
            <person name="Baldrian P."/>
            <person name="Stursova M."/>
            <person name="Weitz H."/>
            <person name="Taylor A."/>
            <person name="Grigoriev I.V."/>
            <person name="Nagy L.G."/>
            <person name="Martin F."/>
            <person name="Kauserud H."/>
        </authorList>
    </citation>
    <scope>NUCLEOTIDE SEQUENCE</scope>
    <source>
        <strain evidence="2">CBHHK067</strain>
    </source>
</reference>
<keyword evidence="3" id="KW-1185">Reference proteome</keyword>
<proteinExistence type="predicted"/>
<evidence type="ECO:0000313" key="3">
    <source>
        <dbReference type="Proteomes" id="UP001221757"/>
    </source>
</evidence>
<evidence type="ECO:0000313" key="2">
    <source>
        <dbReference type="EMBL" id="KAJ7678559.1"/>
    </source>
</evidence>
<keyword evidence="1" id="KW-0175">Coiled coil</keyword>
<dbReference type="Proteomes" id="UP001221757">
    <property type="component" value="Unassembled WGS sequence"/>
</dbReference>
<protein>
    <submittedName>
        <fullName evidence="2">Uncharacterized protein</fullName>
    </submittedName>
</protein>
<dbReference type="EMBL" id="JARKIE010000134">
    <property type="protein sequence ID" value="KAJ7678559.1"/>
    <property type="molecule type" value="Genomic_DNA"/>
</dbReference>